<name>A0A7W6R2W9_9HYPH</name>
<accession>A0A7W6R2W9</accession>
<gene>
    <name evidence="2" type="ORF">GGD57_002422</name>
</gene>
<sequence>MARQWKTIVIGAGGSQAQAMLRGIARAGATEGWLAIDRAWRPQTRAATEEMGFAVQELNPLEQPETLHRLLETTRLVVNMAGPYYKTGFAILDAAIETRTDYLDICDDADITLPMLERDTRAKQAGISALIGMGSSPGTTNILIRSAVDHLGPVDDVDIYWTVDVADLTEAAIRHFWHCFNLVDADGTIHEVTGWDGLERRHVEFPAPVGLQTVVRLAHPEPLTVPRFLPVKRASNFGGLNPEEALITAWALAHIADEQRSNGELTDPAASLFRHYRERRVGAPRIGSGMIIDVHTAGSGLRFAAGSDGGMDDSTGIPAAAGALLMLDGKINRRGAFAPEVVHPADFFEVLRRVSTGGGGLSLFRLEDGVPTERLRIRDLVAGEIGQREVA</sequence>
<dbReference type="RefSeq" id="WP_184469874.1">
    <property type="nucleotide sequence ID" value="NZ_JACIFY010000007.1"/>
</dbReference>
<comment type="caution">
    <text evidence="2">The sequence shown here is derived from an EMBL/GenBank/DDBJ whole genome shotgun (WGS) entry which is preliminary data.</text>
</comment>
<dbReference type="AlphaFoldDB" id="A0A7W6R2W9"/>
<organism evidence="2 3">
    <name type="scientific">Rhizobium esperanzae</name>
    <dbReference type="NCBI Taxonomy" id="1967781"/>
    <lineage>
        <taxon>Bacteria</taxon>
        <taxon>Pseudomonadati</taxon>
        <taxon>Pseudomonadota</taxon>
        <taxon>Alphaproteobacteria</taxon>
        <taxon>Hyphomicrobiales</taxon>
        <taxon>Rhizobiaceae</taxon>
        <taxon>Rhizobium/Agrobacterium group</taxon>
        <taxon>Rhizobium</taxon>
    </lineage>
</organism>
<dbReference type="PANTHER" id="PTHR43796:SF2">
    <property type="entry name" value="CARBOXYNORSPERMIDINE SYNTHASE"/>
    <property type="match status" value="1"/>
</dbReference>
<proteinExistence type="predicted"/>
<protein>
    <submittedName>
        <fullName evidence="2">Saccharopine dehydrogenase-like NADP-dependent oxidoreductase</fullName>
    </submittedName>
</protein>
<dbReference type="Pfam" id="PF03435">
    <property type="entry name" value="Sacchrp_dh_NADP"/>
    <property type="match status" value="1"/>
</dbReference>
<dbReference type="Gene3D" id="3.30.360.10">
    <property type="entry name" value="Dihydrodipicolinate Reductase, domain 2"/>
    <property type="match status" value="1"/>
</dbReference>
<dbReference type="Gene3D" id="3.40.50.720">
    <property type="entry name" value="NAD(P)-binding Rossmann-like Domain"/>
    <property type="match status" value="2"/>
</dbReference>
<dbReference type="SUPFAM" id="SSF51735">
    <property type="entry name" value="NAD(P)-binding Rossmann-fold domains"/>
    <property type="match status" value="1"/>
</dbReference>
<reference evidence="2 3" key="1">
    <citation type="submission" date="2020-08" db="EMBL/GenBank/DDBJ databases">
        <title>Genomic Encyclopedia of Type Strains, Phase IV (KMG-V): Genome sequencing to study the core and pangenomes of soil and plant-associated prokaryotes.</title>
        <authorList>
            <person name="Whitman W."/>
        </authorList>
    </citation>
    <scope>NUCLEOTIDE SEQUENCE [LARGE SCALE GENOMIC DNA]</scope>
    <source>
        <strain evidence="2 3">SEMIA 4089</strain>
    </source>
</reference>
<evidence type="ECO:0000313" key="2">
    <source>
        <dbReference type="EMBL" id="MBB4235848.1"/>
    </source>
</evidence>
<evidence type="ECO:0000313" key="3">
    <source>
        <dbReference type="Proteomes" id="UP000540909"/>
    </source>
</evidence>
<dbReference type="PANTHER" id="PTHR43796">
    <property type="entry name" value="CARBOXYNORSPERMIDINE SYNTHASE"/>
    <property type="match status" value="1"/>
</dbReference>
<evidence type="ECO:0000259" key="1">
    <source>
        <dbReference type="Pfam" id="PF03435"/>
    </source>
</evidence>
<dbReference type="Proteomes" id="UP000540909">
    <property type="component" value="Unassembled WGS sequence"/>
</dbReference>
<dbReference type="InterPro" id="IPR005097">
    <property type="entry name" value="Sacchrp_dh_NADP-bd"/>
</dbReference>
<feature type="domain" description="Saccharopine dehydrogenase NADP binding" evidence="1">
    <location>
        <begin position="8"/>
        <end position="129"/>
    </location>
</feature>
<dbReference type="EMBL" id="JACIFY010000007">
    <property type="protein sequence ID" value="MBB4235848.1"/>
    <property type="molecule type" value="Genomic_DNA"/>
</dbReference>
<dbReference type="InterPro" id="IPR036291">
    <property type="entry name" value="NAD(P)-bd_dom_sf"/>
</dbReference>